<protein>
    <submittedName>
        <fullName evidence="1">Uncharacterized protein</fullName>
    </submittedName>
</protein>
<gene>
    <name evidence="1" type="ordered locus">VVA0073</name>
</gene>
<accession>Q7MG96</accession>
<dbReference type="EMBL" id="BA000038">
    <property type="protein sequence ID" value="BAC96099.1"/>
    <property type="molecule type" value="Genomic_DNA"/>
</dbReference>
<evidence type="ECO:0000313" key="2">
    <source>
        <dbReference type="Proteomes" id="UP000002675"/>
    </source>
</evidence>
<dbReference type="HOGENOM" id="CLU_3174732_0_0_6"/>
<evidence type="ECO:0000313" key="1">
    <source>
        <dbReference type="EMBL" id="BAC96099.1"/>
    </source>
</evidence>
<dbReference type="Proteomes" id="UP000002675">
    <property type="component" value="Chromosome II"/>
</dbReference>
<name>Q7MG96_VIBVY</name>
<dbReference type="AlphaFoldDB" id="Q7MG96"/>
<organism evidence="1 2">
    <name type="scientific">Vibrio vulnificus (strain YJ016)</name>
    <dbReference type="NCBI Taxonomy" id="196600"/>
    <lineage>
        <taxon>Bacteria</taxon>
        <taxon>Pseudomonadati</taxon>
        <taxon>Pseudomonadota</taxon>
        <taxon>Gammaproteobacteria</taxon>
        <taxon>Vibrionales</taxon>
        <taxon>Vibrionaceae</taxon>
        <taxon>Vibrio</taxon>
    </lineage>
</organism>
<sequence length="47" mass="5351">MAIGFFFPHLRDVFWVKTSLKSLSAISQITSKKKTNRKMSAIGLCMM</sequence>
<dbReference type="KEGG" id="vvy:VVA0073"/>
<reference evidence="1 2" key="1">
    <citation type="journal article" date="2003" name="Genome Res.">
        <title>Comparative genome analysis of Vibrio vulnificus, a marine pathogen.</title>
        <authorList>
            <person name="Chen C.Y."/>
            <person name="Wu K.M."/>
            <person name="Chang Y.C."/>
            <person name="Chang C.H."/>
            <person name="Tsai H.C."/>
            <person name="Liao T.L."/>
            <person name="Liu Y.M."/>
            <person name="Chen H.J."/>
            <person name="Shen A.B."/>
            <person name="Li J.C."/>
            <person name="Su T.L."/>
            <person name="Shao C.P."/>
            <person name="Lee C.T."/>
            <person name="Hor L.I."/>
            <person name="Tsai S.F."/>
        </authorList>
    </citation>
    <scope>NUCLEOTIDE SEQUENCE [LARGE SCALE GENOMIC DNA]</scope>
    <source>
        <strain evidence="1 2">YJ016</strain>
    </source>
</reference>
<proteinExistence type="predicted"/>